<feature type="domain" description="Response regulatory" evidence="12">
    <location>
        <begin position="705"/>
        <end position="821"/>
    </location>
</feature>
<dbReference type="InterPro" id="IPR001789">
    <property type="entry name" value="Sig_transdc_resp-reg_receiver"/>
</dbReference>
<dbReference type="Gene3D" id="3.30.565.10">
    <property type="entry name" value="Histidine kinase-like ATPase, C-terminal domain"/>
    <property type="match status" value="1"/>
</dbReference>
<keyword evidence="6 13" id="KW-0418">Kinase</keyword>
<dbReference type="Pfam" id="PF00072">
    <property type="entry name" value="Response_reg"/>
    <property type="match status" value="1"/>
</dbReference>
<comment type="catalytic activity">
    <reaction evidence="1">
        <text>ATP + protein L-histidine = ADP + protein N-phospho-L-histidine.</text>
        <dbReference type="EC" id="2.7.13.3"/>
    </reaction>
</comment>
<gene>
    <name evidence="13" type="ORF">Cri9333_1680</name>
</gene>
<evidence type="ECO:0000256" key="8">
    <source>
        <dbReference type="ARBA" id="ARBA00074306"/>
    </source>
</evidence>
<dbReference type="Gene3D" id="3.30.450.40">
    <property type="match status" value="2"/>
</dbReference>
<dbReference type="KEGG" id="cep:Cri9333_1680"/>
<evidence type="ECO:0000256" key="6">
    <source>
        <dbReference type="ARBA" id="ARBA00022777"/>
    </source>
</evidence>
<dbReference type="PRINTS" id="PR00344">
    <property type="entry name" value="BCTRLSENSOR"/>
</dbReference>
<dbReference type="PANTHER" id="PTHR43547">
    <property type="entry name" value="TWO-COMPONENT HISTIDINE KINASE"/>
    <property type="match status" value="1"/>
</dbReference>
<comment type="similarity">
    <text evidence="2">In the N-terminal section; belongs to the phytochrome family.</text>
</comment>
<dbReference type="CDD" id="cd17580">
    <property type="entry name" value="REC_2_DhkD-like"/>
    <property type="match status" value="1"/>
</dbReference>
<evidence type="ECO:0000256" key="9">
    <source>
        <dbReference type="PROSITE-ProRule" id="PRU00169"/>
    </source>
</evidence>
<dbReference type="PATRIC" id="fig|1173022.3.peg.1817"/>
<name>K9VYJ7_9CYAN</name>
<dbReference type="AlphaFoldDB" id="K9VYJ7"/>
<proteinExistence type="inferred from homology"/>
<dbReference type="EMBL" id="CP003620">
    <property type="protein sequence ID" value="AFZ12567.1"/>
    <property type="molecule type" value="Genomic_DNA"/>
</dbReference>
<dbReference type="PROSITE" id="PS50109">
    <property type="entry name" value="HIS_KIN"/>
    <property type="match status" value="1"/>
</dbReference>
<dbReference type="InterPro" id="IPR003594">
    <property type="entry name" value="HATPase_dom"/>
</dbReference>
<dbReference type="InterPro" id="IPR029016">
    <property type="entry name" value="GAF-like_dom_sf"/>
</dbReference>
<evidence type="ECO:0000256" key="4">
    <source>
        <dbReference type="ARBA" id="ARBA00022553"/>
    </source>
</evidence>
<dbReference type="InterPro" id="IPR036097">
    <property type="entry name" value="HisK_dim/P_sf"/>
</dbReference>
<dbReference type="SUPFAM" id="SSF47384">
    <property type="entry name" value="Homodimeric domain of signal transducing histidine kinase"/>
    <property type="match status" value="1"/>
</dbReference>
<organism evidence="13 14">
    <name type="scientific">Crinalium epipsammum PCC 9333</name>
    <dbReference type="NCBI Taxonomy" id="1173022"/>
    <lineage>
        <taxon>Bacteria</taxon>
        <taxon>Bacillati</taxon>
        <taxon>Cyanobacteriota</taxon>
        <taxon>Cyanophyceae</taxon>
        <taxon>Gomontiellales</taxon>
        <taxon>Gomontiellaceae</taxon>
        <taxon>Crinalium</taxon>
    </lineage>
</organism>
<dbReference type="HOGENOM" id="CLU_000445_114_15_3"/>
<dbReference type="SUPFAM" id="SSF52172">
    <property type="entry name" value="CheY-like"/>
    <property type="match status" value="1"/>
</dbReference>
<dbReference type="SMART" id="SM00065">
    <property type="entry name" value="GAF"/>
    <property type="match status" value="2"/>
</dbReference>
<dbReference type="PANTHER" id="PTHR43547:SF2">
    <property type="entry name" value="HYBRID SIGNAL TRANSDUCTION HISTIDINE KINASE C"/>
    <property type="match status" value="1"/>
</dbReference>
<evidence type="ECO:0000313" key="14">
    <source>
        <dbReference type="Proteomes" id="UP000010472"/>
    </source>
</evidence>
<dbReference type="InterPro" id="IPR003018">
    <property type="entry name" value="GAF"/>
</dbReference>
<dbReference type="InterPro" id="IPR003661">
    <property type="entry name" value="HisK_dim/P_dom"/>
</dbReference>
<dbReference type="RefSeq" id="WP_015202687.1">
    <property type="nucleotide sequence ID" value="NC_019753.1"/>
</dbReference>
<evidence type="ECO:0000256" key="3">
    <source>
        <dbReference type="ARBA" id="ARBA00012438"/>
    </source>
</evidence>
<feature type="domain" description="Histidine kinase" evidence="11">
    <location>
        <begin position="454"/>
        <end position="672"/>
    </location>
</feature>
<dbReference type="Gene3D" id="1.10.287.130">
    <property type="match status" value="1"/>
</dbReference>
<dbReference type="eggNOG" id="COG4191">
    <property type="taxonomic scope" value="Bacteria"/>
</dbReference>
<dbReference type="EC" id="2.7.13.3" evidence="3"/>
<dbReference type="Pfam" id="PF13185">
    <property type="entry name" value="GAF_2"/>
    <property type="match status" value="1"/>
</dbReference>
<evidence type="ECO:0000259" key="11">
    <source>
        <dbReference type="PROSITE" id="PS50109"/>
    </source>
</evidence>
<dbReference type="InterPro" id="IPR005467">
    <property type="entry name" value="His_kinase_dom"/>
</dbReference>
<feature type="coiled-coil region" evidence="10">
    <location>
        <begin position="26"/>
        <end position="61"/>
    </location>
</feature>
<evidence type="ECO:0000313" key="13">
    <source>
        <dbReference type="EMBL" id="AFZ12567.1"/>
    </source>
</evidence>
<protein>
    <recommendedName>
        <fullName evidence="8">Circadian input-output histidine kinase CikA</fullName>
        <ecNumber evidence="3">2.7.13.3</ecNumber>
    </recommendedName>
</protein>
<keyword evidence="4 9" id="KW-0597">Phosphoprotein</keyword>
<dbReference type="eggNOG" id="COG2205">
    <property type="taxonomic scope" value="Bacteria"/>
</dbReference>
<dbReference type="SUPFAM" id="SSF55781">
    <property type="entry name" value="GAF domain-like"/>
    <property type="match status" value="2"/>
</dbReference>
<dbReference type="PROSITE" id="PS50110">
    <property type="entry name" value="RESPONSE_REGULATORY"/>
    <property type="match status" value="1"/>
</dbReference>
<dbReference type="InterPro" id="IPR036890">
    <property type="entry name" value="HATPase_C_sf"/>
</dbReference>
<dbReference type="GO" id="GO:0000155">
    <property type="term" value="F:phosphorelay sensor kinase activity"/>
    <property type="evidence" value="ECO:0007669"/>
    <property type="project" value="InterPro"/>
</dbReference>
<keyword evidence="10" id="KW-0175">Coiled coil</keyword>
<dbReference type="Pfam" id="PF01590">
    <property type="entry name" value="GAF"/>
    <property type="match status" value="1"/>
</dbReference>
<dbReference type="CDD" id="cd00082">
    <property type="entry name" value="HisKA"/>
    <property type="match status" value="1"/>
</dbReference>
<evidence type="ECO:0000256" key="10">
    <source>
        <dbReference type="SAM" id="Coils"/>
    </source>
</evidence>
<evidence type="ECO:0000256" key="7">
    <source>
        <dbReference type="ARBA" id="ARBA00023012"/>
    </source>
</evidence>
<dbReference type="SMART" id="SM00388">
    <property type="entry name" value="HisKA"/>
    <property type="match status" value="1"/>
</dbReference>
<evidence type="ECO:0000259" key="12">
    <source>
        <dbReference type="PROSITE" id="PS50110"/>
    </source>
</evidence>
<feature type="modified residue" description="4-aspartylphosphate" evidence="9">
    <location>
        <position position="754"/>
    </location>
</feature>
<dbReference type="Gene3D" id="3.40.50.2300">
    <property type="match status" value="1"/>
</dbReference>
<dbReference type="InterPro" id="IPR011006">
    <property type="entry name" value="CheY-like_superfamily"/>
</dbReference>
<evidence type="ECO:0000256" key="1">
    <source>
        <dbReference type="ARBA" id="ARBA00000085"/>
    </source>
</evidence>
<dbReference type="FunFam" id="3.30.450.40:FF:000035">
    <property type="entry name" value="PAS sensor protein"/>
    <property type="match status" value="1"/>
</dbReference>
<dbReference type="OrthoDB" id="434121at2"/>
<dbReference type="InterPro" id="IPR004358">
    <property type="entry name" value="Sig_transdc_His_kin-like_C"/>
</dbReference>
<reference evidence="13 14" key="1">
    <citation type="submission" date="2012-06" db="EMBL/GenBank/DDBJ databases">
        <title>Finished chromosome of genome of Crinalium epipsammum PCC 9333.</title>
        <authorList>
            <consortium name="US DOE Joint Genome Institute"/>
            <person name="Gugger M."/>
            <person name="Coursin T."/>
            <person name="Rippka R."/>
            <person name="Tandeau De Marsac N."/>
            <person name="Huntemann M."/>
            <person name="Wei C.-L."/>
            <person name="Han J."/>
            <person name="Detter J.C."/>
            <person name="Han C."/>
            <person name="Tapia R."/>
            <person name="Davenport K."/>
            <person name="Daligault H."/>
            <person name="Erkkila T."/>
            <person name="Gu W."/>
            <person name="Munk A.C.C."/>
            <person name="Teshima H."/>
            <person name="Xu Y."/>
            <person name="Chain P."/>
            <person name="Chen A."/>
            <person name="Krypides N."/>
            <person name="Mavromatis K."/>
            <person name="Markowitz V."/>
            <person name="Szeto E."/>
            <person name="Ivanova N."/>
            <person name="Mikhailova N."/>
            <person name="Ovchinnikova G."/>
            <person name="Pagani I."/>
            <person name="Pati A."/>
            <person name="Goodwin L."/>
            <person name="Peters L."/>
            <person name="Pitluck S."/>
            <person name="Woyke T."/>
            <person name="Kerfeld C."/>
        </authorList>
    </citation>
    <scope>NUCLEOTIDE SEQUENCE [LARGE SCALE GENOMIC DNA]</scope>
    <source>
        <strain evidence="13 14">PCC 9333</strain>
    </source>
</reference>
<dbReference type="SMART" id="SM00387">
    <property type="entry name" value="HATPase_c"/>
    <property type="match status" value="1"/>
</dbReference>
<sequence>MAEIPYLVCFALVVLSALGILISRQQQTAVRQNEQTQQELERLVEERSAELESKRAELENSQLMRAQAISVIAETAEQSSAFLSEVSAVLASSLDYDTTLNSVAQLVVPFLADWCAIDIYDQARHSIRRVAVAHPDPSKIELAWQLNQRYPEDPNADRGVPKVLRTGEPEIGSEIPDASLVEAAKDAEHLRILRELGLKSYIIVPLIARGRSLGVISLVTAESDRRYTSNDLSLAEELARRAALAVDNSRLYTEAKLARQAAEIAADRTARLQKVTAALSESLTPSQVAEVIVEQGMAAFGANSALVVLLTPDGTQLEIIRAVGYKPELLEAWRYFSIHEPYPLSEAVRTGIAVWAECKAERIAQYPHLAEIYAHYEHESWVSMPLIVEGKAIGGVTLNFREPQKFTAEDRIFMLTLAQQCAQAIARAYLYEAEKAARSTAETASRMKDEFLAVLSHELRTPLNSMLGWSKLLRSRKFDEATTARALETIERNAQLQSQLIEDILDVSRIIRGKLRLNIRPVNLLPVIESAIDAVRPAANAKAIQLELVPNSSIGLVSADSDRIQQVLWNLLSNAIKFTPDGGKVKVQLDSTDSQVQIQVVDTGKGISPEFLPYVFERFSQADSTSTRSYGGLGLGLAIVRHLVELHGGTVKADSLGEGQGATFTIYIPLLQASKEVEKYPKNAEIHSTTSSAITQDNSLLSGLTVLVVDDSADTLAYLTAAIEQYGAKVEAIASVSEAIIALKNLHPDVLISDIGMPHQDGYDLIKQVRALEQLGQIPAMALTAYAREEDRKRALSAGFQMYMSKPVEPEKLASAIAQLAGRTIKI</sequence>
<accession>K9VYJ7</accession>
<dbReference type="CDD" id="cd16922">
    <property type="entry name" value="HATPase_EvgS-ArcB-TorS-like"/>
    <property type="match status" value="1"/>
</dbReference>
<dbReference type="Pfam" id="PF02518">
    <property type="entry name" value="HATPase_c"/>
    <property type="match status" value="1"/>
</dbReference>
<dbReference type="SUPFAM" id="SSF55874">
    <property type="entry name" value="ATPase domain of HSP90 chaperone/DNA topoisomerase II/histidine kinase"/>
    <property type="match status" value="1"/>
</dbReference>
<dbReference type="Proteomes" id="UP000010472">
    <property type="component" value="Chromosome"/>
</dbReference>
<dbReference type="FunFam" id="3.30.565.10:FF:000010">
    <property type="entry name" value="Sensor histidine kinase RcsC"/>
    <property type="match status" value="1"/>
</dbReference>
<dbReference type="SMART" id="SM00448">
    <property type="entry name" value="REC"/>
    <property type="match status" value="1"/>
</dbReference>
<dbReference type="eggNOG" id="COG0745">
    <property type="taxonomic scope" value="Bacteria"/>
</dbReference>
<evidence type="ECO:0000256" key="5">
    <source>
        <dbReference type="ARBA" id="ARBA00022679"/>
    </source>
</evidence>
<dbReference type="Pfam" id="PF00512">
    <property type="entry name" value="HisKA"/>
    <property type="match status" value="1"/>
</dbReference>
<keyword evidence="7" id="KW-0902">Two-component regulatory system</keyword>
<keyword evidence="14" id="KW-1185">Reference proteome</keyword>
<dbReference type="STRING" id="1173022.Cri9333_1680"/>
<keyword evidence="5" id="KW-0808">Transferase</keyword>
<dbReference type="eggNOG" id="COG2203">
    <property type="taxonomic scope" value="Bacteria"/>
</dbReference>
<evidence type="ECO:0000256" key="2">
    <source>
        <dbReference type="ARBA" id="ARBA00006402"/>
    </source>
</evidence>